<evidence type="ECO:0000313" key="2">
    <source>
        <dbReference type="Proteomes" id="UP000502248"/>
    </source>
</evidence>
<evidence type="ECO:0000313" key="1">
    <source>
        <dbReference type="EMBL" id="QJD87325.1"/>
    </source>
</evidence>
<sequence>MKFSKFAGTSDSVSRLGFGAMGLGGTLGDSTEAADKESLPDDVFEELFRYHRWVRNFYDTKFW</sequence>
<dbReference type="EMBL" id="CP051680">
    <property type="protein sequence ID" value="QJD87325.1"/>
    <property type="molecule type" value="Genomic_DNA"/>
</dbReference>
<keyword evidence="2" id="KW-1185">Reference proteome</keyword>
<protein>
    <submittedName>
        <fullName evidence="1">Uncharacterized protein</fullName>
    </submittedName>
</protein>
<proteinExistence type="predicted"/>
<accession>A0A7Z2VQK3</accession>
<dbReference type="KEGG" id="cheb:HH215_31880"/>
<reference evidence="1 2" key="1">
    <citation type="submission" date="2020-04" db="EMBL/GenBank/DDBJ databases">
        <title>Genome sequencing of novel species.</title>
        <authorList>
            <person name="Heo J."/>
            <person name="Kim S.-J."/>
            <person name="Kim J.-S."/>
            <person name="Hong S.-B."/>
            <person name="Kwon S.-W."/>
        </authorList>
    </citation>
    <scope>NUCLEOTIDE SEQUENCE [LARGE SCALE GENOMIC DNA]</scope>
    <source>
        <strain evidence="1 2">MFER-1</strain>
    </source>
</reference>
<dbReference type="AlphaFoldDB" id="A0A7Z2VQK3"/>
<organism evidence="1 2">
    <name type="scientific">Cohnella herbarum</name>
    <dbReference type="NCBI Taxonomy" id="2728023"/>
    <lineage>
        <taxon>Bacteria</taxon>
        <taxon>Bacillati</taxon>
        <taxon>Bacillota</taxon>
        <taxon>Bacilli</taxon>
        <taxon>Bacillales</taxon>
        <taxon>Paenibacillaceae</taxon>
        <taxon>Cohnella</taxon>
    </lineage>
</organism>
<dbReference type="Proteomes" id="UP000502248">
    <property type="component" value="Chromosome"/>
</dbReference>
<name>A0A7Z2VQK3_9BACL</name>
<dbReference type="RefSeq" id="WP_169283570.1">
    <property type="nucleotide sequence ID" value="NZ_CP051680.1"/>
</dbReference>
<gene>
    <name evidence="1" type="ORF">HH215_31880</name>
</gene>